<reference evidence="2" key="2">
    <citation type="submission" date="2014-02" db="EMBL/GenBank/DDBJ databases">
        <title>Complete DNA sequence of /Kuraishia capsulata/ illustrates novel genomic features among budding yeasts (/Saccharomycotina/).</title>
        <authorList>
            <person name="Morales L."/>
            <person name="Noel B."/>
            <person name="Porcel B."/>
            <person name="Marcet-Houben M."/>
            <person name="Hullo M-F."/>
            <person name="Sacerdot C."/>
            <person name="Tekaia F."/>
            <person name="Leh-Louis V."/>
            <person name="Despons L."/>
            <person name="Khanna V."/>
            <person name="Aury J-M."/>
            <person name="Barbe V."/>
            <person name="Couloux A."/>
            <person name="Labadie K."/>
            <person name="Pelletier E."/>
            <person name="Souciet J-L."/>
            <person name="Boekhout T."/>
            <person name="Gabaldon T."/>
            <person name="Wincker P."/>
            <person name="Dujon B."/>
        </authorList>
    </citation>
    <scope>NUCLEOTIDE SEQUENCE</scope>
    <source>
        <strain evidence="2">CBS 1993</strain>
    </source>
</reference>
<dbReference type="Pfam" id="PF10224">
    <property type="entry name" value="DUF2205"/>
    <property type="match status" value="1"/>
</dbReference>
<feature type="compositionally biased region" description="Basic and acidic residues" evidence="1">
    <location>
        <begin position="13"/>
        <end position="22"/>
    </location>
</feature>
<accession>W6MFC3</accession>
<evidence type="ECO:0000313" key="3">
    <source>
        <dbReference type="Proteomes" id="UP000019384"/>
    </source>
</evidence>
<dbReference type="InterPro" id="IPR019357">
    <property type="entry name" value="SCOC"/>
</dbReference>
<evidence type="ECO:0000256" key="1">
    <source>
        <dbReference type="SAM" id="MobiDB-lite"/>
    </source>
</evidence>
<dbReference type="RefSeq" id="XP_022456481.1">
    <property type="nucleotide sequence ID" value="XM_022604966.1"/>
</dbReference>
<name>W6MFC3_9ASCO</name>
<evidence type="ECO:0000313" key="2">
    <source>
        <dbReference type="EMBL" id="CDK24464.1"/>
    </source>
</evidence>
<dbReference type="Proteomes" id="UP000019384">
    <property type="component" value="Unassembled WGS sequence"/>
</dbReference>
<keyword evidence="3" id="KW-1185">Reference proteome</keyword>
<dbReference type="EMBL" id="HG793125">
    <property type="protein sequence ID" value="CDK24464.1"/>
    <property type="molecule type" value="Genomic_DNA"/>
</dbReference>
<feature type="region of interest" description="Disordered" evidence="1">
    <location>
        <begin position="1"/>
        <end position="30"/>
    </location>
</feature>
<organism evidence="2 3">
    <name type="scientific">Kuraishia capsulata CBS 1993</name>
    <dbReference type="NCBI Taxonomy" id="1382522"/>
    <lineage>
        <taxon>Eukaryota</taxon>
        <taxon>Fungi</taxon>
        <taxon>Dikarya</taxon>
        <taxon>Ascomycota</taxon>
        <taxon>Saccharomycotina</taxon>
        <taxon>Pichiomycetes</taxon>
        <taxon>Pichiales</taxon>
        <taxon>Pichiaceae</taxon>
        <taxon>Kuraishia</taxon>
    </lineage>
</organism>
<sequence length="85" mass="9699">MSQPEEIVSAKHQNKDSSKALDSENTDSNANRELLIKEALELTDDLRLILQFLKVEKRSVQTMENENKYLQEYVGNLMASGKIES</sequence>
<dbReference type="OrthoDB" id="2163284at2759"/>
<dbReference type="Gene3D" id="1.20.5.170">
    <property type="match status" value="1"/>
</dbReference>
<dbReference type="AlphaFoldDB" id="W6MFC3"/>
<dbReference type="HOGENOM" id="CLU_2512950_0_0_1"/>
<reference evidence="2" key="1">
    <citation type="submission" date="2013-12" db="EMBL/GenBank/DDBJ databases">
        <authorList>
            <person name="Genoscope - CEA"/>
        </authorList>
    </citation>
    <scope>NUCLEOTIDE SEQUENCE</scope>
    <source>
        <strain evidence="2">CBS 1993</strain>
    </source>
</reference>
<dbReference type="GeneID" id="34517869"/>
<gene>
    <name evidence="2" type="ORF">KUCA_T00000427001</name>
</gene>
<proteinExistence type="predicted"/>
<protein>
    <submittedName>
        <fullName evidence="2">Uncharacterized protein</fullName>
    </submittedName>
</protein>